<keyword evidence="6" id="KW-0560">Oxidoreductase</keyword>
<evidence type="ECO:0000256" key="7">
    <source>
        <dbReference type="ARBA" id="ARBA00023004"/>
    </source>
</evidence>
<dbReference type="Gene3D" id="1.10.760.10">
    <property type="entry name" value="Cytochrome c-like domain"/>
    <property type="match status" value="2"/>
</dbReference>
<comment type="subcellular location">
    <subcellularLocation>
        <location evidence="1">Periplasm</location>
    </subcellularLocation>
</comment>
<dbReference type="InterPro" id="IPR036909">
    <property type="entry name" value="Cyt_c-like_dom_sf"/>
</dbReference>
<dbReference type="Pfam" id="PF03150">
    <property type="entry name" value="CCP_MauG"/>
    <property type="match status" value="1"/>
</dbReference>
<feature type="domain" description="Cytochrome c" evidence="10">
    <location>
        <begin position="56"/>
        <end position="187"/>
    </location>
</feature>
<evidence type="ECO:0000256" key="3">
    <source>
        <dbReference type="ARBA" id="ARBA00022723"/>
    </source>
</evidence>
<dbReference type="Proteomes" id="UP000819052">
    <property type="component" value="Unassembled WGS sequence"/>
</dbReference>
<dbReference type="EMBL" id="VVIW01000037">
    <property type="protein sequence ID" value="NHZ44683.1"/>
    <property type="molecule type" value="Genomic_DNA"/>
</dbReference>
<sequence length="330" mass="34793">MGAPLVRLPSLGPWSLRAVALFAAAALAPAARAAAGPALGEEPIKPLPLSLHQDPARAAIGQRLFADTRLSGNRQLSCASCHDLARNGADTRARSAGIKGRLTALNTPTVFNAAFNFKQFWDGRADTLERQIEIVVADPVEMGGHWPEVVARIGADPAYRRAFGAAYRAGVSQATIVDALASFERTLITPASRFDRYLRGDARAISSAEKAGYAKFKQYGCVACHQGVNVGGNMFQKFGVMGALPPGAGAGAPGRFGVTGLAEDRQVFKVPSLRNVADTAPYFHDASAATLDAAVDAMFTYQLGRRGSKEDKAAIILFLRTLSGKPGTAP</sequence>
<keyword evidence="3 8" id="KW-0479">Metal-binding</keyword>
<dbReference type="InterPro" id="IPR051395">
    <property type="entry name" value="Cytochrome_c_Peroxidase/MauG"/>
</dbReference>
<proteinExistence type="predicted"/>
<feature type="signal peptide" evidence="9">
    <location>
        <begin position="1"/>
        <end position="33"/>
    </location>
</feature>
<keyword evidence="2 8" id="KW-0349">Heme</keyword>
<keyword evidence="5" id="KW-0574">Periplasm</keyword>
<dbReference type="InterPro" id="IPR026259">
    <property type="entry name" value="MauG/Cytc_peroxidase"/>
</dbReference>
<dbReference type="PANTHER" id="PTHR30600:SF7">
    <property type="entry name" value="CYTOCHROME C PEROXIDASE-RELATED"/>
    <property type="match status" value="1"/>
</dbReference>
<dbReference type="PROSITE" id="PS51007">
    <property type="entry name" value="CYTC"/>
    <property type="match status" value="2"/>
</dbReference>
<accession>A0ABX0MBY0</accession>
<reference evidence="11 12" key="1">
    <citation type="submission" date="2019-09" db="EMBL/GenBank/DDBJ databases">
        <title>Taxonomy of Antarctic Massilia spp.: description of Massilia rubra sp. nov., Massilia aquatica sp. nov., Massilia mucilaginosa sp. nov., Massilia frigida sp. nov. isolated from streams, lakes and regoliths.</title>
        <authorList>
            <person name="Holochova P."/>
            <person name="Sedlacek I."/>
            <person name="Kralova S."/>
            <person name="Maslanova I."/>
            <person name="Busse H.-J."/>
            <person name="Stankova E."/>
            <person name="Vrbovska V."/>
            <person name="Kovarovic V."/>
            <person name="Bartak M."/>
            <person name="Svec P."/>
            <person name="Pantucek R."/>
        </authorList>
    </citation>
    <scope>NUCLEOTIDE SEQUENCE [LARGE SCALE GENOMIC DNA]</scope>
    <source>
        <strain evidence="11 12">CCM 8693</strain>
    </source>
</reference>
<evidence type="ECO:0000256" key="4">
    <source>
        <dbReference type="ARBA" id="ARBA00022729"/>
    </source>
</evidence>
<evidence type="ECO:0000313" key="12">
    <source>
        <dbReference type="Proteomes" id="UP000819052"/>
    </source>
</evidence>
<dbReference type="SUPFAM" id="SSF46626">
    <property type="entry name" value="Cytochrome c"/>
    <property type="match status" value="2"/>
</dbReference>
<feature type="domain" description="Cytochrome c" evidence="10">
    <location>
        <begin position="207"/>
        <end position="323"/>
    </location>
</feature>
<evidence type="ECO:0000256" key="1">
    <source>
        <dbReference type="ARBA" id="ARBA00004418"/>
    </source>
</evidence>
<evidence type="ECO:0000259" key="10">
    <source>
        <dbReference type="PROSITE" id="PS51007"/>
    </source>
</evidence>
<dbReference type="RefSeq" id="WP_167081578.1">
    <property type="nucleotide sequence ID" value="NZ_VVIW01000037.1"/>
</dbReference>
<comment type="caution">
    <text evidence="11">The sequence shown here is derived from an EMBL/GenBank/DDBJ whole genome shotgun (WGS) entry which is preliminary data.</text>
</comment>
<evidence type="ECO:0000256" key="9">
    <source>
        <dbReference type="SAM" id="SignalP"/>
    </source>
</evidence>
<evidence type="ECO:0000313" key="11">
    <source>
        <dbReference type="EMBL" id="NHZ44683.1"/>
    </source>
</evidence>
<protein>
    <submittedName>
        <fullName evidence="11">C-type cytochrome</fullName>
    </submittedName>
</protein>
<evidence type="ECO:0000256" key="5">
    <source>
        <dbReference type="ARBA" id="ARBA00022764"/>
    </source>
</evidence>
<keyword evidence="4 9" id="KW-0732">Signal</keyword>
<dbReference type="PANTHER" id="PTHR30600">
    <property type="entry name" value="CYTOCHROME C PEROXIDASE-RELATED"/>
    <property type="match status" value="1"/>
</dbReference>
<dbReference type="PIRSF" id="PIRSF000294">
    <property type="entry name" value="Cytochrome-c_peroxidase"/>
    <property type="match status" value="1"/>
</dbReference>
<gene>
    <name evidence="11" type="ORF">F1609_31675</name>
</gene>
<evidence type="ECO:0000256" key="2">
    <source>
        <dbReference type="ARBA" id="ARBA00022617"/>
    </source>
</evidence>
<organism evidence="11 12">
    <name type="scientific">Massilia aquatica</name>
    <dbReference type="NCBI Taxonomy" id="2609000"/>
    <lineage>
        <taxon>Bacteria</taxon>
        <taxon>Pseudomonadati</taxon>
        <taxon>Pseudomonadota</taxon>
        <taxon>Betaproteobacteria</taxon>
        <taxon>Burkholderiales</taxon>
        <taxon>Oxalobacteraceae</taxon>
        <taxon>Telluria group</taxon>
        <taxon>Massilia</taxon>
    </lineage>
</organism>
<feature type="chain" id="PRO_5045499997" evidence="9">
    <location>
        <begin position="34"/>
        <end position="330"/>
    </location>
</feature>
<evidence type="ECO:0000256" key="6">
    <source>
        <dbReference type="ARBA" id="ARBA00023002"/>
    </source>
</evidence>
<keyword evidence="7 8" id="KW-0408">Iron</keyword>
<name>A0ABX0MBY0_9BURK</name>
<dbReference type="InterPro" id="IPR009056">
    <property type="entry name" value="Cyt_c-like_dom"/>
</dbReference>
<evidence type="ECO:0000256" key="8">
    <source>
        <dbReference type="PROSITE-ProRule" id="PRU00433"/>
    </source>
</evidence>
<keyword evidence="12" id="KW-1185">Reference proteome</keyword>
<dbReference type="InterPro" id="IPR004852">
    <property type="entry name" value="Di-haem_cyt_c_peroxidsae"/>
</dbReference>